<comment type="subcellular location">
    <subcellularLocation>
        <location evidence="1 12">Cell outer membrane</location>
        <topology evidence="1 12">Multi-pass membrane protein</topology>
    </subcellularLocation>
</comment>
<comment type="caution">
    <text evidence="18">The sequence shown here is derived from an EMBL/GenBank/DDBJ whole genome shotgun (WGS) entry which is preliminary data.</text>
</comment>
<feature type="region of interest" description="Disordered" evidence="14">
    <location>
        <begin position="260"/>
        <end position="284"/>
    </location>
</feature>
<keyword evidence="8 13" id="KW-0798">TonB box</keyword>
<gene>
    <name evidence="18" type="ORF">H0484_06595</name>
</gene>
<keyword evidence="6 15" id="KW-0732">Signal</keyword>
<name>A0ABS8CCS1_9BURK</name>
<keyword evidence="3 12" id="KW-0813">Transport</keyword>
<feature type="compositionally biased region" description="Basic and acidic residues" evidence="14">
    <location>
        <begin position="260"/>
        <end position="274"/>
    </location>
</feature>
<keyword evidence="9 12" id="KW-0472">Membrane</keyword>
<dbReference type="PANTHER" id="PTHR30069:SF53">
    <property type="entry name" value="COLICIN I RECEPTOR-RELATED"/>
    <property type="match status" value="1"/>
</dbReference>
<evidence type="ECO:0000256" key="3">
    <source>
        <dbReference type="ARBA" id="ARBA00022448"/>
    </source>
</evidence>
<dbReference type="SUPFAM" id="SSF56935">
    <property type="entry name" value="Porins"/>
    <property type="match status" value="1"/>
</dbReference>
<feature type="signal peptide" evidence="15">
    <location>
        <begin position="1"/>
        <end position="31"/>
    </location>
</feature>
<keyword evidence="19" id="KW-1185">Reference proteome</keyword>
<dbReference type="CDD" id="cd01347">
    <property type="entry name" value="ligand_gated_channel"/>
    <property type="match status" value="1"/>
</dbReference>
<evidence type="ECO:0000256" key="2">
    <source>
        <dbReference type="ARBA" id="ARBA00009810"/>
    </source>
</evidence>
<evidence type="ECO:0000256" key="10">
    <source>
        <dbReference type="ARBA" id="ARBA00023170"/>
    </source>
</evidence>
<dbReference type="PROSITE" id="PS52016">
    <property type="entry name" value="TONB_DEPENDENT_REC_3"/>
    <property type="match status" value="1"/>
</dbReference>
<dbReference type="InterPro" id="IPR037066">
    <property type="entry name" value="Plug_dom_sf"/>
</dbReference>
<dbReference type="Pfam" id="PF07715">
    <property type="entry name" value="Plug"/>
    <property type="match status" value="1"/>
</dbReference>
<evidence type="ECO:0000259" key="16">
    <source>
        <dbReference type="Pfam" id="PF00593"/>
    </source>
</evidence>
<evidence type="ECO:0000256" key="8">
    <source>
        <dbReference type="ARBA" id="ARBA00023077"/>
    </source>
</evidence>
<proteinExistence type="inferred from homology"/>
<dbReference type="InterPro" id="IPR039426">
    <property type="entry name" value="TonB-dep_rcpt-like"/>
</dbReference>
<feature type="domain" description="TonB-dependent receptor-like beta-barrel" evidence="16">
    <location>
        <begin position="199"/>
        <end position="635"/>
    </location>
</feature>
<evidence type="ECO:0000313" key="19">
    <source>
        <dbReference type="Proteomes" id="UP000776983"/>
    </source>
</evidence>
<comment type="similarity">
    <text evidence="2 12 13">Belongs to the TonB-dependent receptor family.</text>
</comment>
<dbReference type="RefSeq" id="WP_226953763.1">
    <property type="nucleotide sequence ID" value="NZ_JACDXW010000003.1"/>
</dbReference>
<evidence type="ECO:0000256" key="11">
    <source>
        <dbReference type="ARBA" id="ARBA00023237"/>
    </source>
</evidence>
<dbReference type="Gene3D" id="2.40.170.20">
    <property type="entry name" value="TonB-dependent receptor, beta-barrel domain"/>
    <property type="match status" value="1"/>
</dbReference>
<dbReference type="PANTHER" id="PTHR30069">
    <property type="entry name" value="TONB-DEPENDENT OUTER MEMBRANE RECEPTOR"/>
    <property type="match status" value="1"/>
</dbReference>
<reference evidence="18 19" key="1">
    <citation type="submission" date="2020-07" db="EMBL/GenBank/DDBJ databases">
        <title>Pusillimonas sp. nov., isolated from poultry manure in Taiwan.</title>
        <authorList>
            <person name="Lin S.-Y."/>
            <person name="Tang Y.-S."/>
            <person name="Young C.-C."/>
        </authorList>
    </citation>
    <scope>NUCLEOTIDE SEQUENCE [LARGE SCALE GENOMIC DNA]</scope>
    <source>
        <strain evidence="18 19">CC-YST705</strain>
    </source>
</reference>
<feature type="domain" description="TonB-dependent receptor plug" evidence="17">
    <location>
        <begin position="56"/>
        <end position="170"/>
    </location>
</feature>
<keyword evidence="5 12" id="KW-0812">Transmembrane</keyword>
<keyword evidence="7" id="KW-0406">Ion transport</keyword>
<dbReference type="InterPro" id="IPR000531">
    <property type="entry name" value="Beta-barrel_TonB"/>
</dbReference>
<dbReference type="Pfam" id="PF00593">
    <property type="entry name" value="TonB_dep_Rec_b-barrel"/>
    <property type="match status" value="1"/>
</dbReference>
<keyword evidence="11 12" id="KW-0998">Cell outer membrane</keyword>
<evidence type="ECO:0000259" key="17">
    <source>
        <dbReference type="Pfam" id="PF07715"/>
    </source>
</evidence>
<dbReference type="Gene3D" id="2.170.130.10">
    <property type="entry name" value="TonB-dependent receptor, plug domain"/>
    <property type="match status" value="1"/>
</dbReference>
<protein>
    <submittedName>
        <fullName evidence="18">TonB-dependent receptor</fullName>
    </submittedName>
</protein>
<evidence type="ECO:0000256" key="6">
    <source>
        <dbReference type="ARBA" id="ARBA00022729"/>
    </source>
</evidence>
<dbReference type="InterPro" id="IPR012910">
    <property type="entry name" value="Plug_dom"/>
</dbReference>
<accession>A0ABS8CCS1</accession>
<organism evidence="18 19">
    <name type="scientific">Mesopusillimonas faecipullorum</name>
    <dbReference type="NCBI Taxonomy" id="2755040"/>
    <lineage>
        <taxon>Bacteria</taxon>
        <taxon>Pseudomonadati</taxon>
        <taxon>Pseudomonadota</taxon>
        <taxon>Betaproteobacteria</taxon>
        <taxon>Burkholderiales</taxon>
        <taxon>Alcaligenaceae</taxon>
        <taxon>Mesopusillimonas</taxon>
    </lineage>
</organism>
<evidence type="ECO:0000313" key="18">
    <source>
        <dbReference type="EMBL" id="MCB5363414.1"/>
    </source>
</evidence>
<dbReference type="Proteomes" id="UP000776983">
    <property type="component" value="Unassembled WGS sequence"/>
</dbReference>
<evidence type="ECO:0000256" key="14">
    <source>
        <dbReference type="SAM" id="MobiDB-lite"/>
    </source>
</evidence>
<evidence type="ECO:0000256" key="7">
    <source>
        <dbReference type="ARBA" id="ARBA00023065"/>
    </source>
</evidence>
<dbReference type="EMBL" id="JACDXW010000003">
    <property type="protein sequence ID" value="MCB5363414.1"/>
    <property type="molecule type" value="Genomic_DNA"/>
</dbReference>
<evidence type="ECO:0000256" key="13">
    <source>
        <dbReference type="RuleBase" id="RU003357"/>
    </source>
</evidence>
<evidence type="ECO:0000256" key="9">
    <source>
        <dbReference type="ARBA" id="ARBA00023136"/>
    </source>
</evidence>
<feature type="chain" id="PRO_5047016967" evidence="15">
    <location>
        <begin position="32"/>
        <end position="663"/>
    </location>
</feature>
<sequence>MSSPLHFPVQASSLAVSCALAGLLPFSATLAQSSNAPVSQLQNVVVTAAGFEQEIADAPASISVITREQLEGKFYRDVTDALQDIPGVSIEGGAGGKIESTSVNIRGMSESYVLFMVDGKPLGASSEAYYNGFGGGAQTSWLPPLSSIERIEVIRGPMSSLYGSSALGGVINVITKKVPAKWTGSVTVDGIIQGNSDAGNAYQGRYYLSGPLIDDRLAMTLYGAKYRRLEDDIQGGYAGKDRIDNTAKFTWKLNEQHSLELEGTHGRNKNDRSQKSSTGDSMMHNKRTVYGLTHDWRWGRGAETKTWAMHEMVDIVNGDVESGYRATTFNTKTVVPFDAHMLTLGAEYKQEKTIHDQARFKGSIATNLERWQAALFAENEWSVTDDLTLTGGLRLDKNEHYGTHLTPRVYGVYRLTDNLNLKGGVSGGYKTPSLKQADDNIVEPAARGASWDKGNSDLQPEKSTNFEFGFAYATPERLSFSVMAYYTRFKDKIGKEYICNTPTGQPDACVYANNPPRRSIQQYVNLDSATLRGIEASFGMPVTEKLTLNTNYTLSDSEIKTGTNAGKALNNTPRHMFNIGLDYQLNNELMLWTKAKVKSKSIDGGTDNVPGYTMVDLGASYKFSKHVLGFAGIYNALNKQIDSAEYGKHLDGRRYYAGLTIEY</sequence>
<evidence type="ECO:0000256" key="15">
    <source>
        <dbReference type="SAM" id="SignalP"/>
    </source>
</evidence>
<keyword evidence="4 12" id="KW-1134">Transmembrane beta strand</keyword>
<evidence type="ECO:0000256" key="5">
    <source>
        <dbReference type="ARBA" id="ARBA00022692"/>
    </source>
</evidence>
<evidence type="ECO:0000256" key="12">
    <source>
        <dbReference type="PROSITE-ProRule" id="PRU01360"/>
    </source>
</evidence>
<keyword evidence="10 18" id="KW-0675">Receptor</keyword>
<evidence type="ECO:0000256" key="1">
    <source>
        <dbReference type="ARBA" id="ARBA00004571"/>
    </source>
</evidence>
<dbReference type="InterPro" id="IPR036942">
    <property type="entry name" value="Beta-barrel_TonB_sf"/>
</dbReference>
<evidence type="ECO:0000256" key="4">
    <source>
        <dbReference type="ARBA" id="ARBA00022452"/>
    </source>
</evidence>